<sequence length="566" mass="62435">MTETIPPPLQPPTSKERKYDRQLRLWAATGQRALEESHILLVNSGPGVVGVETLKNLVLPGIGNFTILDDALVCEADLGVNFFLDEDSLGSSRAEQCCRLLQELNPDVSGNFIAEPTTRFLDRPDSLQPFTLILLTSPVDPTVFSRIAEHGCSTQTPVFFIHSLGFYSEFSVQLPAAFPIIDTHPDPTALNDLRILKPWPALEQLAHEFCGDLDQLDDHDHGHIPYVALLLHFVEKWKAAHGGNPPENYAEKSEYRKLIYAAQRRDNPERGEENYMEAYETALKSLNAATIRSSVRDVFEAPECKSLATDSAPFWVIANAVSQFHSKHGVLPLSGSLPDMKAQSADYVKLQTVYRAKFREDAAEILGTVRALERSLRKPNAIPGSSIDIFCKNAAHIKLVRGSTIRPMNPDGPFKWTDRAKAAATSLLDETSLFPIHVAFVAYDQFVSLSAADAGKKRFRAPGAGDETAHDETDMIALADQILSHVFKQAGQLSYSKEDLAAAKGRVYDTVREVVRAGGAELHNIAALTGGLIAQEVIKVVTEQYIPIDNTCIFDGIRSKTEVHRL</sequence>
<dbReference type="RefSeq" id="XP_033539161.1">
    <property type="nucleotide sequence ID" value="XM_033678528.1"/>
</dbReference>
<evidence type="ECO:0000256" key="3">
    <source>
        <dbReference type="ARBA" id="ARBA00022786"/>
    </source>
</evidence>
<dbReference type="GO" id="GO:0045116">
    <property type="term" value="P:protein neddylation"/>
    <property type="evidence" value="ECO:0007669"/>
    <property type="project" value="UniProtKB-UniRule"/>
</dbReference>
<gene>
    <name evidence="6 8" type="ORF">P152DRAFT_454117</name>
</gene>
<dbReference type="Pfam" id="PF00899">
    <property type="entry name" value="ThiF"/>
    <property type="match status" value="1"/>
</dbReference>
<dbReference type="Proteomes" id="UP000504638">
    <property type="component" value="Unplaced"/>
</dbReference>
<accession>A0A6G1GI40</accession>
<evidence type="ECO:0000256" key="1">
    <source>
        <dbReference type="ARBA" id="ARBA00005032"/>
    </source>
</evidence>
<dbReference type="EMBL" id="ML975149">
    <property type="protein sequence ID" value="KAF1817530.1"/>
    <property type="molecule type" value="Genomic_DNA"/>
</dbReference>
<proteinExistence type="inferred from homology"/>
<dbReference type="UniPathway" id="UPA00885"/>
<dbReference type="InterPro" id="IPR030667">
    <property type="entry name" value="APP-BP1"/>
</dbReference>
<dbReference type="AlphaFoldDB" id="A0A6G1GI40"/>
<comment type="function">
    <text evidence="4">Regulatory subunit of the dimeric UBA3-ULA1 E1 enzyme.</text>
</comment>
<evidence type="ECO:0000313" key="7">
    <source>
        <dbReference type="Proteomes" id="UP000504638"/>
    </source>
</evidence>
<dbReference type="GO" id="GO:0019781">
    <property type="term" value="F:NEDD8 activating enzyme activity"/>
    <property type="evidence" value="ECO:0007669"/>
    <property type="project" value="UniProtKB-UniRule"/>
</dbReference>
<dbReference type="InterPro" id="IPR045886">
    <property type="entry name" value="ThiF/MoeB/HesA"/>
</dbReference>
<evidence type="ECO:0000256" key="2">
    <source>
        <dbReference type="ARBA" id="ARBA00006868"/>
    </source>
</evidence>
<dbReference type="InterPro" id="IPR000594">
    <property type="entry name" value="ThiF_NAD_FAD-bd"/>
</dbReference>
<reference evidence="8" key="3">
    <citation type="submission" date="2025-04" db="UniProtKB">
        <authorList>
            <consortium name="RefSeq"/>
        </authorList>
    </citation>
    <scope>IDENTIFICATION</scope>
    <source>
        <strain evidence="8">CBS 781.70</strain>
    </source>
</reference>
<reference evidence="6 8" key="1">
    <citation type="submission" date="2020-01" db="EMBL/GenBank/DDBJ databases">
        <authorList>
            <consortium name="DOE Joint Genome Institute"/>
            <person name="Haridas S."/>
            <person name="Albert R."/>
            <person name="Binder M."/>
            <person name="Bloem J."/>
            <person name="Labutti K."/>
            <person name="Salamov A."/>
            <person name="Andreopoulos B."/>
            <person name="Baker S.E."/>
            <person name="Barry K."/>
            <person name="Bills G."/>
            <person name="Bluhm B.H."/>
            <person name="Cannon C."/>
            <person name="Castanera R."/>
            <person name="Culley D.E."/>
            <person name="Daum C."/>
            <person name="Ezra D."/>
            <person name="Gonzalez J.B."/>
            <person name="Henrissat B."/>
            <person name="Kuo A."/>
            <person name="Liang C."/>
            <person name="Lipzen A."/>
            <person name="Lutzoni F."/>
            <person name="Magnuson J."/>
            <person name="Mondo S."/>
            <person name="Nolan M."/>
            <person name="Ohm R."/>
            <person name="Pangilinan J."/>
            <person name="Park H.-J."/>
            <person name="Ramirez L."/>
            <person name="Alfaro M."/>
            <person name="Sun H."/>
            <person name="Tritt A."/>
            <person name="Yoshinaga Y."/>
            <person name="Zwiers L.-H."/>
            <person name="Turgeon B.G."/>
            <person name="Goodwin S.B."/>
            <person name="Spatafora J.W."/>
            <person name="Crous P.W."/>
            <person name="Grigoriev I.V."/>
        </authorList>
    </citation>
    <scope>NUCLEOTIDE SEQUENCE</scope>
    <source>
        <strain evidence="6 8">CBS 781.70</strain>
    </source>
</reference>
<protein>
    <recommendedName>
        <fullName evidence="4">NEDD8-activating enzyme E1 regulatory subunit</fullName>
    </recommendedName>
</protein>
<dbReference type="PIRSF" id="PIRSF039099">
    <property type="entry name" value="APP-BP1"/>
    <property type="match status" value="1"/>
</dbReference>
<keyword evidence="7" id="KW-1185">Reference proteome</keyword>
<dbReference type="Gene3D" id="3.40.50.720">
    <property type="entry name" value="NAD(P)-binding Rossmann-like Domain"/>
    <property type="match status" value="2"/>
</dbReference>
<organism evidence="6">
    <name type="scientific">Eremomyces bilateralis CBS 781.70</name>
    <dbReference type="NCBI Taxonomy" id="1392243"/>
    <lineage>
        <taxon>Eukaryota</taxon>
        <taxon>Fungi</taxon>
        <taxon>Dikarya</taxon>
        <taxon>Ascomycota</taxon>
        <taxon>Pezizomycotina</taxon>
        <taxon>Dothideomycetes</taxon>
        <taxon>Dothideomycetes incertae sedis</taxon>
        <taxon>Eremomycetales</taxon>
        <taxon>Eremomycetaceae</taxon>
        <taxon>Eremomyces</taxon>
    </lineage>
</organism>
<feature type="domain" description="THIF-type NAD/FAD binding fold" evidence="5">
    <location>
        <begin position="19"/>
        <end position="558"/>
    </location>
</feature>
<keyword evidence="3 4" id="KW-0833">Ubl conjugation pathway</keyword>
<dbReference type="SUPFAM" id="SSF69572">
    <property type="entry name" value="Activating enzymes of the ubiquitin-like proteins"/>
    <property type="match status" value="1"/>
</dbReference>
<evidence type="ECO:0000313" key="8">
    <source>
        <dbReference type="RefSeq" id="XP_033539161.1"/>
    </source>
</evidence>
<dbReference type="GO" id="GO:0005737">
    <property type="term" value="C:cytoplasm"/>
    <property type="evidence" value="ECO:0007669"/>
    <property type="project" value="TreeGrafter"/>
</dbReference>
<name>A0A6G1GI40_9PEZI</name>
<dbReference type="PANTHER" id="PTHR10953:SF29">
    <property type="entry name" value="NEDD8-ACTIVATING ENZYME E1 REGULATORY SUBUNIT"/>
    <property type="match status" value="1"/>
</dbReference>
<dbReference type="OrthoDB" id="1708823at2759"/>
<evidence type="ECO:0000259" key="5">
    <source>
        <dbReference type="Pfam" id="PF00899"/>
    </source>
</evidence>
<dbReference type="InterPro" id="IPR035985">
    <property type="entry name" value="Ubiquitin-activating_enz"/>
</dbReference>
<comment type="pathway">
    <text evidence="1 4">Protein modification; protein neddylation.</text>
</comment>
<dbReference type="PANTHER" id="PTHR10953">
    <property type="entry name" value="UBIQUITIN-ACTIVATING ENZYME E1"/>
    <property type="match status" value="1"/>
</dbReference>
<evidence type="ECO:0000256" key="4">
    <source>
        <dbReference type="PIRNR" id="PIRNR039099"/>
    </source>
</evidence>
<dbReference type="GeneID" id="54419098"/>
<reference evidence="8" key="2">
    <citation type="submission" date="2020-04" db="EMBL/GenBank/DDBJ databases">
        <authorList>
            <consortium name="NCBI Genome Project"/>
        </authorList>
    </citation>
    <scope>NUCLEOTIDE SEQUENCE</scope>
    <source>
        <strain evidence="8">CBS 781.70</strain>
    </source>
</reference>
<comment type="similarity">
    <text evidence="2 4">Belongs to the ubiquitin-activating E1 family. ULA1 subfamily.</text>
</comment>
<evidence type="ECO:0000313" key="6">
    <source>
        <dbReference type="EMBL" id="KAF1817530.1"/>
    </source>
</evidence>